<protein>
    <submittedName>
        <fullName evidence="2">Uncharacterized protein</fullName>
    </submittedName>
</protein>
<sequence>MSAGQRSQLLSNGGRSREGNFPDNRVRNKIIRNIGWNSKNEIEHARRQACVCKGANQLGAACRRLLRPLHNNRAAGGKGRRNLPHRLIQRKIPGTEGRHRTDRLLDNHLPDIGRSRWNQTPVGPASLFGKPVNRIGSPRRFRSGFSERFALLQRHDPRDRLRAVAQDLGGSTHKLCSLERTYAPPLFKAGGSGRKRFVEIALAGIRNAADDLARSRIDYTEMVV</sequence>
<accession>A0A7W8XKP9</accession>
<organism evidence="2 3">
    <name type="scientific">Rhizobium lentis</name>
    <dbReference type="NCBI Taxonomy" id="1138194"/>
    <lineage>
        <taxon>Bacteria</taxon>
        <taxon>Pseudomonadati</taxon>
        <taxon>Pseudomonadota</taxon>
        <taxon>Alphaproteobacteria</taxon>
        <taxon>Hyphomicrobiales</taxon>
        <taxon>Rhizobiaceae</taxon>
        <taxon>Rhizobium/Agrobacterium group</taxon>
        <taxon>Rhizobium</taxon>
    </lineage>
</organism>
<dbReference type="Proteomes" id="UP000528824">
    <property type="component" value="Unassembled WGS sequence"/>
</dbReference>
<dbReference type="EMBL" id="JACHBC010000026">
    <property type="protein sequence ID" value="MBB5564621.1"/>
    <property type="molecule type" value="Genomic_DNA"/>
</dbReference>
<feature type="compositionally biased region" description="Basic and acidic residues" evidence="1">
    <location>
        <begin position="15"/>
        <end position="24"/>
    </location>
</feature>
<dbReference type="AlphaFoldDB" id="A0A7W8XKP9"/>
<keyword evidence="3" id="KW-1185">Reference proteome</keyword>
<comment type="caution">
    <text evidence="2">The sequence shown here is derived from an EMBL/GenBank/DDBJ whole genome shotgun (WGS) entry which is preliminary data.</text>
</comment>
<evidence type="ECO:0000256" key="1">
    <source>
        <dbReference type="SAM" id="MobiDB-lite"/>
    </source>
</evidence>
<evidence type="ECO:0000313" key="2">
    <source>
        <dbReference type="EMBL" id="MBB5564621.1"/>
    </source>
</evidence>
<name>A0A7W8XKP9_9HYPH</name>
<feature type="compositionally biased region" description="Polar residues" evidence="1">
    <location>
        <begin position="1"/>
        <end position="14"/>
    </location>
</feature>
<feature type="region of interest" description="Disordered" evidence="1">
    <location>
        <begin position="1"/>
        <end position="24"/>
    </location>
</feature>
<proteinExistence type="predicted"/>
<reference evidence="2 3" key="1">
    <citation type="submission" date="2020-08" db="EMBL/GenBank/DDBJ databases">
        <title>Genomic Encyclopedia of Type Strains, Phase IV (KMG-V): Genome sequencing to study the core and pangenomes of soil and plant-associated prokaryotes.</title>
        <authorList>
            <person name="Whitman W."/>
        </authorList>
    </citation>
    <scope>NUCLEOTIDE SEQUENCE [LARGE SCALE GENOMIC DNA]</scope>
    <source>
        <strain evidence="2 3">SEMIA 4034</strain>
    </source>
</reference>
<evidence type="ECO:0000313" key="3">
    <source>
        <dbReference type="Proteomes" id="UP000528824"/>
    </source>
</evidence>
<gene>
    <name evidence="2" type="ORF">GGI59_006330</name>
</gene>